<gene>
    <name evidence="2" type="ORF">ACFL27_03985</name>
</gene>
<organism evidence="2 3">
    <name type="scientific">candidate division CSSED10-310 bacterium</name>
    <dbReference type="NCBI Taxonomy" id="2855610"/>
    <lineage>
        <taxon>Bacteria</taxon>
        <taxon>Bacteria division CSSED10-310</taxon>
    </lineage>
</organism>
<dbReference type="EMBL" id="JBHPBY010000034">
    <property type="protein sequence ID" value="MFC1849349.1"/>
    <property type="molecule type" value="Genomic_DNA"/>
</dbReference>
<protein>
    <submittedName>
        <fullName evidence="2">Uncharacterized protein</fullName>
    </submittedName>
</protein>
<dbReference type="Proteomes" id="UP001594351">
    <property type="component" value="Unassembled WGS sequence"/>
</dbReference>
<keyword evidence="3" id="KW-1185">Reference proteome</keyword>
<feature type="region of interest" description="Disordered" evidence="1">
    <location>
        <begin position="139"/>
        <end position="209"/>
    </location>
</feature>
<reference evidence="2 3" key="1">
    <citation type="submission" date="2024-09" db="EMBL/GenBank/DDBJ databases">
        <title>Laminarin stimulates single cell rates of sulfate reduction while oxygen inhibits transcriptomic activity in coastal marine sediment.</title>
        <authorList>
            <person name="Lindsay M."/>
            <person name="Orcutt B."/>
            <person name="Emerson D."/>
            <person name="Stepanauskas R."/>
            <person name="D'Angelo T."/>
        </authorList>
    </citation>
    <scope>NUCLEOTIDE SEQUENCE [LARGE SCALE GENOMIC DNA]</scope>
    <source>
        <strain evidence="2">SAG AM-311-K15</strain>
    </source>
</reference>
<sequence>MTTKYVTFNAKKDDTYLSRKELQHFRKNKIMALLNSQSKPIKMVTFMHQYYKILQFQPLDRNKGKFRQLLTIMSKHGLIKKSIKNGYAYISPGPASMKPIATRTNVKKQNQTQVPVRAAGGTSPQLLFIEKNTTATSRPELSVESAADVQIDEQKRAASIPARTKPDRKSAPPTKLKKSRTESFQSPADINPPEIRATEKSAAASKESKSPRTIPFNLYDLIILIDNFLEELDESFCQIVEKKKHLRHDLATCQDQIYALIRE</sequence>
<comment type="caution">
    <text evidence="2">The sequence shown here is derived from an EMBL/GenBank/DDBJ whole genome shotgun (WGS) entry which is preliminary data.</text>
</comment>
<evidence type="ECO:0000313" key="3">
    <source>
        <dbReference type="Proteomes" id="UP001594351"/>
    </source>
</evidence>
<evidence type="ECO:0000256" key="1">
    <source>
        <dbReference type="SAM" id="MobiDB-lite"/>
    </source>
</evidence>
<evidence type="ECO:0000313" key="2">
    <source>
        <dbReference type="EMBL" id="MFC1849349.1"/>
    </source>
</evidence>
<proteinExistence type="predicted"/>
<name>A0ABV6YT08_UNCC1</name>
<accession>A0ABV6YT08</accession>